<protein>
    <submittedName>
        <fullName evidence="1">Uncharacterized protein</fullName>
    </submittedName>
</protein>
<dbReference type="GO" id="GO:0016226">
    <property type="term" value="P:iron-sulfur cluster assembly"/>
    <property type="evidence" value="ECO:0007669"/>
    <property type="project" value="TreeGrafter"/>
</dbReference>
<dbReference type="RefSeq" id="WP_078745159.1">
    <property type="nucleotide sequence ID" value="NZ_FUXG01000009.1"/>
</dbReference>
<dbReference type="PIRSF" id="PIRSF006487">
    <property type="entry name" value="GcvT"/>
    <property type="match status" value="1"/>
</dbReference>
<dbReference type="AlphaFoldDB" id="A0A1T4PP67"/>
<dbReference type="STRING" id="64969.SAMN02745127_01557"/>
<sequence length="316" mass="34627">MTQVFNSTAETNQAMQAQQILSQPCISRLPSLSILRVKGSNSAKLLHGQVTQNIEKMQQGELKQAAACSPKGRIYATFYVVHQGEDFDLILPTSTLDTTLQTLNKFAPLYRCQLEDAQTQYSLLGYNRAEALTDLPDTVKQVVLPDQSRSLLICPSEQLSALLAQLSGQLSIVDEPAWQLLNIRAGQVLIEQSQSDQFIPQMLNYQAVGAISFKKGCYTGQETIARAQYRGGVRKRLQPLLQDSAEAITVGTLIYVAGHDEAVGEVLLAASNEQGQQECLAVLKDSALEQSLHVGTQQGVQLKLLPLPYGLEKIDI</sequence>
<organism evidence="1 2">
    <name type="scientific">Oceanospirillum multiglobuliferum</name>
    <dbReference type="NCBI Taxonomy" id="64969"/>
    <lineage>
        <taxon>Bacteria</taxon>
        <taxon>Pseudomonadati</taxon>
        <taxon>Pseudomonadota</taxon>
        <taxon>Gammaproteobacteria</taxon>
        <taxon>Oceanospirillales</taxon>
        <taxon>Oceanospirillaceae</taxon>
        <taxon>Oceanospirillum</taxon>
    </lineage>
</organism>
<dbReference type="Proteomes" id="UP000191418">
    <property type="component" value="Unassembled WGS sequence"/>
</dbReference>
<gene>
    <name evidence="1" type="ORF">BTE48_09470</name>
</gene>
<evidence type="ECO:0000313" key="1">
    <source>
        <dbReference type="EMBL" id="OPX55385.1"/>
    </source>
</evidence>
<keyword evidence="2" id="KW-1185">Reference proteome</keyword>
<dbReference type="PANTHER" id="PTHR22602">
    <property type="entry name" value="TRANSFERASE CAF17, MITOCHONDRIAL-RELATED"/>
    <property type="match status" value="1"/>
</dbReference>
<dbReference type="SUPFAM" id="SSF101790">
    <property type="entry name" value="Aminomethyltransferase beta-barrel domain"/>
    <property type="match status" value="1"/>
</dbReference>
<reference evidence="1 2" key="1">
    <citation type="submission" date="2017-01" db="EMBL/GenBank/DDBJ databases">
        <title>Genome Sequencing of a Marine Spirillum, Oceanospirillum multiglobuliferum ATCC 33336, from Japan.</title>
        <authorList>
            <person name="Carney J.G."/>
            <person name="Trachtenberg A.M."/>
            <person name="Rheaume B.A."/>
            <person name="Linnane J.D."/>
            <person name="Pitts N.L."/>
            <person name="Mykles D.L."/>
            <person name="Maclea K.S."/>
        </authorList>
    </citation>
    <scope>NUCLEOTIDE SEQUENCE [LARGE SCALE GENOMIC DNA]</scope>
    <source>
        <strain evidence="1 2">ATCC 33336</strain>
    </source>
</reference>
<dbReference type="NCBIfam" id="TIGR03317">
    <property type="entry name" value="ygfZ_signature"/>
    <property type="match status" value="1"/>
</dbReference>
<dbReference type="InterPro" id="IPR017703">
    <property type="entry name" value="YgfZ/GCV_T_CS"/>
</dbReference>
<accession>A0A1T4PP67</accession>
<dbReference type="Gene3D" id="3.30.70.1400">
    <property type="entry name" value="Aminomethyltransferase beta-barrel domains"/>
    <property type="match status" value="1"/>
</dbReference>
<name>A0A1T4PP67_9GAMM</name>
<dbReference type="InterPro" id="IPR045179">
    <property type="entry name" value="YgfZ/GcvT"/>
</dbReference>
<evidence type="ECO:0000313" key="2">
    <source>
        <dbReference type="Proteomes" id="UP000191418"/>
    </source>
</evidence>
<dbReference type="Gene3D" id="2.40.30.160">
    <property type="match status" value="1"/>
</dbReference>
<proteinExistence type="predicted"/>
<dbReference type="PANTHER" id="PTHR22602:SF0">
    <property type="entry name" value="TRANSFERASE CAF17, MITOCHONDRIAL-RELATED"/>
    <property type="match status" value="1"/>
</dbReference>
<comment type="caution">
    <text evidence="1">The sequence shown here is derived from an EMBL/GenBank/DDBJ whole genome shotgun (WGS) entry which is preliminary data.</text>
</comment>
<dbReference type="EMBL" id="MTSM01000010">
    <property type="protein sequence ID" value="OPX55385.1"/>
    <property type="molecule type" value="Genomic_DNA"/>
</dbReference>
<dbReference type="Gene3D" id="3.30.70.1630">
    <property type="match status" value="1"/>
</dbReference>
<dbReference type="OrthoDB" id="9796287at2"/>
<dbReference type="SUPFAM" id="SSF103025">
    <property type="entry name" value="Folate-binding domain"/>
    <property type="match status" value="1"/>
</dbReference>
<dbReference type="InterPro" id="IPR029043">
    <property type="entry name" value="GcvT/YgfZ_C"/>
</dbReference>